<protein>
    <submittedName>
        <fullName evidence="2">Uncharacterized protein</fullName>
    </submittedName>
</protein>
<evidence type="ECO:0000313" key="3">
    <source>
        <dbReference type="Proteomes" id="UP000020467"/>
    </source>
</evidence>
<keyword evidence="3" id="KW-1185">Reference proteome</keyword>
<proteinExistence type="predicted"/>
<evidence type="ECO:0000256" key="1">
    <source>
        <dbReference type="SAM" id="MobiDB-lite"/>
    </source>
</evidence>
<comment type="caution">
    <text evidence="2">The sequence shown here is derived from an EMBL/GenBank/DDBJ whole genome shotgun (WGS) entry which is preliminary data.</text>
</comment>
<dbReference type="Proteomes" id="UP000020467">
    <property type="component" value="Unassembled WGS sequence"/>
</dbReference>
<feature type="region of interest" description="Disordered" evidence="1">
    <location>
        <begin position="44"/>
        <end position="63"/>
    </location>
</feature>
<name>A0A010Q7Q5_9PEZI</name>
<dbReference type="HOGENOM" id="CLU_2527311_0_0_1"/>
<reference evidence="2 3" key="1">
    <citation type="submission" date="2014-02" db="EMBL/GenBank/DDBJ databases">
        <title>The genome sequence of Colletotrichum fioriniae PJ7.</title>
        <authorList>
            <person name="Baroncelli R."/>
            <person name="Thon M.R."/>
        </authorList>
    </citation>
    <scope>NUCLEOTIDE SEQUENCE [LARGE SCALE GENOMIC DNA]</scope>
    <source>
        <strain evidence="2 3">PJ7</strain>
    </source>
</reference>
<organism evidence="2 3">
    <name type="scientific">Colletotrichum fioriniae PJ7</name>
    <dbReference type="NCBI Taxonomy" id="1445577"/>
    <lineage>
        <taxon>Eukaryota</taxon>
        <taxon>Fungi</taxon>
        <taxon>Dikarya</taxon>
        <taxon>Ascomycota</taxon>
        <taxon>Pezizomycotina</taxon>
        <taxon>Sordariomycetes</taxon>
        <taxon>Hypocreomycetidae</taxon>
        <taxon>Glomerellales</taxon>
        <taxon>Glomerellaceae</taxon>
        <taxon>Colletotrichum</taxon>
        <taxon>Colletotrichum acutatum species complex</taxon>
    </lineage>
</organism>
<evidence type="ECO:0000313" key="2">
    <source>
        <dbReference type="EMBL" id="EXF75857.1"/>
    </source>
</evidence>
<dbReference type="EMBL" id="JARH01000876">
    <property type="protein sequence ID" value="EXF75857.1"/>
    <property type="molecule type" value="Genomic_DNA"/>
</dbReference>
<dbReference type="AlphaFoldDB" id="A0A010Q7Q5"/>
<gene>
    <name evidence="2" type="ORF">CFIO01_11600</name>
</gene>
<sequence>MMLLQLATTSYLTLWYTALHWSWVLAQGSDGIPYLTLVRSRYPPTSSVRTPEHFSHAAEGGSLTDQKVQAHNSDDMCGAPSSLP</sequence>
<accession>A0A010Q7Q5</accession>
<dbReference type="KEGG" id="cfj:CFIO01_11600"/>